<dbReference type="EMBL" id="MEZK01000003">
    <property type="protein sequence ID" value="OGD63895.1"/>
    <property type="molecule type" value="Genomic_DNA"/>
</dbReference>
<protein>
    <submittedName>
        <fullName evidence="1">Uncharacterized protein</fullName>
    </submittedName>
</protein>
<comment type="caution">
    <text evidence="1">The sequence shown here is derived from an EMBL/GenBank/DDBJ whole genome shotgun (WGS) entry which is preliminary data.</text>
</comment>
<evidence type="ECO:0000313" key="2">
    <source>
        <dbReference type="Proteomes" id="UP000177006"/>
    </source>
</evidence>
<organism evidence="1 2">
    <name type="scientific">Candidatus Beckwithbacteria bacterium RBG_13_42_9</name>
    <dbReference type="NCBI Taxonomy" id="1797457"/>
    <lineage>
        <taxon>Bacteria</taxon>
        <taxon>Candidatus Beckwithiibacteriota</taxon>
    </lineage>
</organism>
<dbReference type="AlphaFoldDB" id="A0A1F5E956"/>
<evidence type="ECO:0000313" key="1">
    <source>
        <dbReference type="EMBL" id="OGD63895.1"/>
    </source>
</evidence>
<name>A0A1F5E956_9BACT</name>
<accession>A0A1F5E956</accession>
<sequence length="105" mass="11210">MAEVDQNTPPEAVLAAYRSWLAKAPGSETVRTLYWNSPLAPVGDEITCVNGVKIFISEGTVTPPGSDCPLLPRTVTIPGGEFYTFYQMPDSQSALGLSCLSTRAS</sequence>
<reference evidence="1 2" key="1">
    <citation type="journal article" date="2016" name="Nat. Commun.">
        <title>Thousands of microbial genomes shed light on interconnected biogeochemical processes in an aquifer system.</title>
        <authorList>
            <person name="Anantharaman K."/>
            <person name="Brown C.T."/>
            <person name="Hug L.A."/>
            <person name="Sharon I."/>
            <person name="Castelle C.J."/>
            <person name="Probst A.J."/>
            <person name="Thomas B.C."/>
            <person name="Singh A."/>
            <person name="Wilkins M.J."/>
            <person name="Karaoz U."/>
            <person name="Brodie E.L."/>
            <person name="Williams K.H."/>
            <person name="Hubbard S.S."/>
            <person name="Banfield J.F."/>
        </authorList>
    </citation>
    <scope>NUCLEOTIDE SEQUENCE [LARGE SCALE GENOMIC DNA]</scope>
</reference>
<dbReference type="Proteomes" id="UP000177006">
    <property type="component" value="Unassembled WGS sequence"/>
</dbReference>
<proteinExistence type="predicted"/>
<gene>
    <name evidence="1" type="ORF">A2160_01570</name>
</gene>